<evidence type="ECO:0000313" key="3">
    <source>
        <dbReference type="Proteomes" id="UP001642484"/>
    </source>
</evidence>
<dbReference type="Proteomes" id="UP001642484">
    <property type="component" value="Unassembled WGS sequence"/>
</dbReference>
<comment type="caution">
    <text evidence="2">The sequence shown here is derived from an EMBL/GenBank/DDBJ whole genome shotgun (WGS) entry which is preliminary data.</text>
</comment>
<feature type="compositionally biased region" description="Basic residues" evidence="1">
    <location>
        <begin position="204"/>
        <end position="215"/>
    </location>
</feature>
<evidence type="ECO:0000313" key="2">
    <source>
        <dbReference type="EMBL" id="CAK9089163.1"/>
    </source>
</evidence>
<keyword evidence="3" id="KW-1185">Reference proteome</keyword>
<organism evidence="2 3">
    <name type="scientific">Durusdinium trenchii</name>
    <dbReference type="NCBI Taxonomy" id="1381693"/>
    <lineage>
        <taxon>Eukaryota</taxon>
        <taxon>Sar</taxon>
        <taxon>Alveolata</taxon>
        <taxon>Dinophyceae</taxon>
        <taxon>Suessiales</taxon>
        <taxon>Symbiodiniaceae</taxon>
        <taxon>Durusdinium</taxon>
    </lineage>
</organism>
<feature type="compositionally biased region" description="Basic and acidic residues" evidence="1">
    <location>
        <begin position="191"/>
        <end position="203"/>
    </location>
</feature>
<protein>
    <submittedName>
        <fullName evidence="2">Uncharacterized protein</fullName>
    </submittedName>
</protein>
<accession>A0ABP0QLL0</accession>
<feature type="compositionally biased region" description="Basic residues" evidence="1">
    <location>
        <begin position="14"/>
        <end position="44"/>
    </location>
</feature>
<sequence>MRRRNDSRDDSRAPRTRSARRTPRTPRVPRTRRRPRSRRPRSRRPSPSPRWARSDSRGSSRDSRPRRARSFAPRRARRRREDSRGARSAGSQTRSKPLFTDLAYRSRDDLDLYNDFCEEVGIRGRLIAKIRGMMQNMERDDLARLLEPSEVENIKRAQNPIGMAINRIRTIERESGRPKEMKQRKGQGKGSRQEEKSAAEAVRRSRSRSARSKAS</sequence>
<evidence type="ECO:0000256" key="1">
    <source>
        <dbReference type="SAM" id="MobiDB-lite"/>
    </source>
</evidence>
<gene>
    <name evidence="2" type="ORF">CCMP2556_LOCUS42938</name>
</gene>
<proteinExistence type="predicted"/>
<reference evidence="2 3" key="1">
    <citation type="submission" date="2024-02" db="EMBL/GenBank/DDBJ databases">
        <authorList>
            <person name="Chen Y."/>
            <person name="Shah S."/>
            <person name="Dougan E. K."/>
            <person name="Thang M."/>
            <person name="Chan C."/>
        </authorList>
    </citation>
    <scope>NUCLEOTIDE SEQUENCE [LARGE SCALE GENOMIC DNA]</scope>
</reference>
<feature type="compositionally biased region" description="Basic and acidic residues" evidence="1">
    <location>
        <begin position="1"/>
        <end position="13"/>
    </location>
</feature>
<dbReference type="EMBL" id="CAXAMN010024695">
    <property type="protein sequence ID" value="CAK9089163.1"/>
    <property type="molecule type" value="Genomic_DNA"/>
</dbReference>
<feature type="compositionally biased region" description="Basic and acidic residues" evidence="1">
    <location>
        <begin position="171"/>
        <end position="183"/>
    </location>
</feature>
<feature type="region of interest" description="Disordered" evidence="1">
    <location>
        <begin position="1"/>
        <end position="95"/>
    </location>
</feature>
<name>A0ABP0QLL0_9DINO</name>
<feature type="compositionally biased region" description="Basic and acidic residues" evidence="1">
    <location>
        <begin position="52"/>
        <end position="65"/>
    </location>
</feature>
<feature type="compositionally biased region" description="Basic residues" evidence="1">
    <location>
        <begin position="66"/>
        <end position="78"/>
    </location>
</feature>
<feature type="region of interest" description="Disordered" evidence="1">
    <location>
        <begin position="171"/>
        <end position="215"/>
    </location>
</feature>